<dbReference type="Pfam" id="PF14534">
    <property type="entry name" value="DUF4440"/>
    <property type="match status" value="1"/>
</dbReference>
<dbReference type="InterPro" id="IPR032710">
    <property type="entry name" value="NTF2-like_dom_sf"/>
</dbReference>
<keyword evidence="3" id="KW-0413">Isomerase</keyword>
<organism evidence="3 4">
    <name type="scientific">Silvibacterium bohemicum</name>
    <dbReference type="NCBI Taxonomy" id="1577686"/>
    <lineage>
        <taxon>Bacteria</taxon>
        <taxon>Pseudomonadati</taxon>
        <taxon>Acidobacteriota</taxon>
        <taxon>Terriglobia</taxon>
        <taxon>Terriglobales</taxon>
        <taxon>Acidobacteriaceae</taxon>
        <taxon>Silvibacterium</taxon>
    </lineage>
</organism>
<dbReference type="EMBL" id="JACHEK010000011">
    <property type="protein sequence ID" value="MBB6146794.1"/>
    <property type="molecule type" value="Genomic_DNA"/>
</dbReference>
<sequence length="169" mass="18744">MKRLIRQCVCGGLLMGVLSALAMAQDGSSEPDAAVRKAYKDLIDAENRHDLSAVEKLVWNSPNTLFVAKAPVGWKGYWGKDDVMQHFHDLYETHFQIDPDYPNEKIVHLTPDVAETYVPVNITAVYGGYPKPAPFIMVLLWVKVEGGWKMATDLPIPVPPEAAKPAVTK</sequence>
<keyword evidence="1" id="KW-0732">Signal</keyword>
<reference evidence="3 4" key="1">
    <citation type="submission" date="2020-08" db="EMBL/GenBank/DDBJ databases">
        <title>Genomic Encyclopedia of Type Strains, Phase IV (KMG-IV): sequencing the most valuable type-strain genomes for metagenomic binning, comparative biology and taxonomic classification.</title>
        <authorList>
            <person name="Goeker M."/>
        </authorList>
    </citation>
    <scope>NUCLEOTIDE SEQUENCE [LARGE SCALE GENOMIC DNA]</scope>
    <source>
        <strain evidence="3 4">DSM 103733</strain>
    </source>
</reference>
<gene>
    <name evidence="3" type="ORF">HNQ77_004775</name>
</gene>
<dbReference type="RefSeq" id="WP_156186120.1">
    <property type="nucleotide sequence ID" value="NZ_JACHEK010000011.1"/>
</dbReference>
<dbReference type="AlphaFoldDB" id="A0A841K926"/>
<dbReference type="OrthoDB" id="3078386at2"/>
<feature type="domain" description="DUF4440" evidence="2">
    <location>
        <begin position="35"/>
        <end position="150"/>
    </location>
</feature>
<protein>
    <submittedName>
        <fullName evidence="3">Ketosteroid isomerase-like protein</fullName>
    </submittedName>
</protein>
<evidence type="ECO:0000313" key="4">
    <source>
        <dbReference type="Proteomes" id="UP000538666"/>
    </source>
</evidence>
<dbReference type="InterPro" id="IPR027843">
    <property type="entry name" value="DUF4440"/>
</dbReference>
<evidence type="ECO:0000259" key="2">
    <source>
        <dbReference type="Pfam" id="PF14534"/>
    </source>
</evidence>
<proteinExistence type="predicted"/>
<keyword evidence="4" id="KW-1185">Reference proteome</keyword>
<comment type="caution">
    <text evidence="3">The sequence shown here is derived from an EMBL/GenBank/DDBJ whole genome shotgun (WGS) entry which is preliminary data.</text>
</comment>
<accession>A0A841K926</accession>
<feature type="signal peptide" evidence="1">
    <location>
        <begin position="1"/>
        <end position="24"/>
    </location>
</feature>
<evidence type="ECO:0000256" key="1">
    <source>
        <dbReference type="SAM" id="SignalP"/>
    </source>
</evidence>
<dbReference type="GO" id="GO:0016853">
    <property type="term" value="F:isomerase activity"/>
    <property type="evidence" value="ECO:0007669"/>
    <property type="project" value="UniProtKB-KW"/>
</dbReference>
<feature type="chain" id="PRO_5032808308" evidence="1">
    <location>
        <begin position="25"/>
        <end position="169"/>
    </location>
</feature>
<evidence type="ECO:0000313" key="3">
    <source>
        <dbReference type="EMBL" id="MBB6146794.1"/>
    </source>
</evidence>
<dbReference type="Proteomes" id="UP000538666">
    <property type="component" value="Unassembled WGS sequence"/>
</dbReference>
<name>A0A841K926_9BACT</name>
<dbReference type="Gene3D" id="3.10.450.50">
    <property type="match status" value="1"/>
</dbReference>
<dbReference type="SUPFAM" id="SSF54427">
    <property type="entry name" value="NTF2-like"/>
    <property type="match status" value="1"/>
</dbReference>